<accession>A0A0A9BIA2</accession>
<dbReference type="AlphaFoldDB" id="A0A0A9BIA2"/>
<reference evidence="1" key="2">
    <citation type="journal article" date="2015" name="Data Brief">
        <title>Shoot transcriptome of the giant reed, Arundo donax.</title>
        <authorList>
            <person name="Barrero R.A."/>
            <person name="Guerrero F.D."/>
            <person name="Moolhuijzen P."/>
            <person name="Goolsby J.A."/>
            <person name="Tidwell J."/>
            <person name="Bellgard S.E."/>
            <person name="Bellgard M.I."/>
        </authorList>
    </citation>
    <scope>NUCLEOTIDE SEQUENCE</scope>
    <source>
        <tissue evidence="1">Shoot tissue taken approximately 20 cm above the soil surface</tissue>
    </source>
</reference>
<organism evidence="1">
    <name type="scientific">Arundo donax</name>
    <name type="common">Giant reed</name>
    <name type="synonym">Donax arundinaceus</name>
    <dbReference type="NCBI Taxonomy" id="35708"/>
    <lineage>
        <taxon>Eukaryota</taxon>
        <taxon>Viridiplantae</taxon>
        <taxon>Streptophyta</taxon>
        <taxon>Embryophyta</taxon>
        <taxon>Tracheophyta</taxon>
        <taxon>Spermatophyta</taxon>
        <taxon>Magnoliopsida</taxon>
        <taxon>Liliopsida</taxon>
        <taxon>Poales</taxon>
        <taxon>Poaceae</taxon>
        <taxon>PACMAD clade</taxon>
        <taxon>Arundinoideae</taxon>
        <taxon>Arundineae</taxon>
        <taxon>Arundo</taxon>
    </lineage>
</organism>
<sequence>MQMLPNILLWNNVVSRFGVPNRIITDNRRDSLSLSIWSGSNASLLRLMWCFPELNHS</sequence>
<proteinExistence type="predicted"/>
<reference evidence="1" key="1">
    <citation type="submission" date="2014-09" db="EMBL/GenBank/DDBJ databases">
        <authorList>
            <person name="Magalhaes I.L.F."/>
            <person name="Oliveira U."/>
            <person name="Santos F.R."/>
            <person name="Vidigal T.H.D.A."/>
            <person name="Brescovit A.D."/>
            <person name="Santos A.J."/>
        </authorList>
    </citation>
    <scope>NUCLEOTIDE SEQUENCE</scope>
    <source>
        <tissue evidence="1">Shoot tissue taken approximately 20 cm above the soil surface</tissue>
    </source>
</reference>
<evidence type="ECO:0000313" key="1">
    <source>
        <dbReference type="EMBL" id="JAD61888.1"/>
    </source>
</evidence>
<dbReference type="EMBL" id="GBRH01236007">
    <property type="protein sequence ID" value="JAD61888.1"/>
    <property type="molecule type" value="Transcribed_RNA"/>
</dbReference>
<name>A0A0A9BIA2_ARUDO</name>
<protein>
    <submittedName>
        <fullName evidence="1">Uncharacterized protein</fullName>
    </submittedName>
</protein>